<dbReference type="GO" id="GO:1904680">
    <property type="term" value="F:peptide transmembrane transporter activity"/>
    <property type="evidence" value="ECO:0007669"/>
    <property type="project" value="TreeGrafter"/>
</dbReference>
<proteinExistence type="inferred from homology"/>
<protein>
    <submittedName>
        <fullName evidence="5">ABC transporter substrate-binding protein</fullName>
    </submittedName>
</protein>
<dbReference type="Gene3D" id="3.90.76.10">
    <property type="entry name" value="Dipeptide-binding Protein, Domain 1"/>
    <property type="match status" value="1"/>
</dbReference>
<keyword evidence="3" id="KW-0732">Signal</keyword>
<dbReference type="Proteomes" id="UP000015502">
    <property type="component" value="Chromosome"/>
</dbReference>
<dbReference type="GO" id="GO:0015833">
    <property type="term" value="P:peptide transport"/>
    <property type="evidence" value="ECO:0007669"/>
    <property type="project" value="TreeGrafter"/>
</dbReference>
<dbReference type="PROSITE" id="PS01040">
    <property type="entry name" value="SBP_BACTERIAL_5"/>
    <property type="match status" value="1"/>
</dbReference>
<dbReference type="PANTHER" id="PTHR30290:SF9">
    <property type="entry name" value="OLIGOPEPTIDE-BINDING PROTEIN APPA"/>
    <property type="match status" value="1"/>
</dbReference>
<evidence type="ECO:0000256" key="1">
    <source>
        <dbReference type="ARBA" id="ARBA00005695"/>
    </source>
</evidence>
<organism evidence="5 6">
    <name type="scientific">Thermococcus litoralis (strain ATCC 51850 / DSM 5473 / JCM 8560 / NS-C)</name>
    <dbReference type="NCBI Taxonomy" id="523849"/>
    <lineage>
        <taxon>Archaea</taxon>
        <taxon>Methanobacteriati</taxon>
        <taxon>Methanobacteriota</taxon>
        <taxon>Thermococci</taxon>
        <taxon>Thermococcales</taxon>
        <taxon>Thermococcaceae</taxon>
        <taxon>Thermococcus</taxon>
    </lineage>
</organism>
<dbReference type="SUPFAM" id="SSF53850">
    <property type="entry name" value="Periplasmic binding protein-like II"/>
    <property type="match status" value="1"/>
</dbReference>
<dbReference type="PaxDb" id="523849-OCC_03908"/>
<comment type="similarity">
    <text evidence="1">Belongs to the bacterial solute-binding protein 5 family.</text>
</comment>
<dbReference type="PROSITE" id="PS51257">
    <property type="entry name" value="PROKAR_LIPOPROTEIN"/>
    <property type="match status" value="1"/>
</dbReference>
<keyword evidence="2" id="KW-0813">Transport</keyword>
<evidence type="ECO:0000259" key="4">
    <source>
        <dbReference type="Pfam" id="PF00496"/>
    </source>
</evidence>
<dbReference type="GeneID" id="16550211"/>
<evidence type="ECO:0000313" key="6">
    <source>
        <dbReference type="Proteomes" id="UP000015502"/>
    </source>
</evidence>
<dbReference type="RefSeq" id="WP_004068877.1">
    <property type="nucleotide sequence ID" value="NC_022084.1"/>
</dbReference>
<dbReference type="PIRSF" id="PIRSF002741">
    <property type="entry name" value="MppA"/>
    <property type="match status" value="1"/>
</dbReference>
<dbReference type="Pfam" id="PF00496">
    <property type="entry name" value="SBP_bac_5"/>
    <property type="match status" value="1"/>
</dbReference>
<dbReference type="HOGENOM" id="CLU_017028_7_2_2"/>
<dbReference type="AlphaFoldDB" id="H3ZPD1"/>
<dbReference type="KEGG" id="tlt:OCC_03908"/>
<dbReference type="GO" id="GO:0043190">
    <property type="term" value="C:ATP-binding cassette (ABC) transporter complex"/>
    <property type="evidence" value="ECO:0007669"/>
    <property type="project" value="InterPro"/>
</dbReference>
<dbReference type="InterPro" id="IPR039424">
    <property type="entry name" value="SBP_5"/>
</dbReference>
<dbReference type="InterPro" id="IPR023765">
    <property type="entry name" value="SBP_5_CS"/>
</dbReference>
<dbReference type="InterPro" id="IPR030678">
    <property type="entry name" value="Peptide/Ni-bd"/>
</dbReference>
<feature type="domain" description="Solute-binding protein family 5" evidence="4">
    <location>
        <begin position="91"/>
        <end position="454"/>
    </location>
</feature>
<dbReference type="CDD" id="cd08512">
    <property type="entry name" value="PBP2_NikA_DppA_OppA_like_7"/>
    <property type="match status" value="1"/>
</dbReference>
<gene>
    <name evidence="5" type="ORF">OCC_03908</name>
</gene>
<evidence type="ECO:0000256" key="3">
    <source>
        <dbReference type="ARBA" id="ARBA00022729"/>
    </source>
</evidence>
<dbReference type="Gene3D" id="3.40.190.10">
    <property type="entry name" value="Periplasmic binding protein-like II"/>
    <property type="match status" value="1"/>
</dbReference>
<accession>H3ZPD1</accession>
<dbReference type="Gene3D" id="3.10.105.10">
    <property type="entry name" value="Dipeptide-binding Protein, Domain 3"/>
    <property type="match status" value="1"/>
</dbReference>
<reference evidence="5 6" key="1">
    <citation type="journal article" date="2012" name="J. Bacteriol.">
        <title>Genome sequence of the model hyperthermophilic archaeon Thermococcus litoralis NS-C.</title>
        <authorList>
            <person name="Gardner A.F."/>
            <person name="Kumar S."/>
            <person name="Perler F.B."/>
        </authorList>
    </citation>
    <scope>NUCLEOTIDE SEQUENCE [LARGE SCALE GENOMIC DNA]</scope>
    <source>
        <strain evidence="6">ATCC 51850 / DSM 5473 / JCM 8560 / NS-C</strain>
    </source>
</reference>
<keyword evidence="6" id="KW-1185">Reference proteome</keyword>
<dbReference type="EMBL" id="CP006670">
    <property type="protein sequence ID" value="EHR78166.1"/>
    <property type="molecule type" value="Genomic_DNA"/>
</dbReference>
<dbReference type="OrthoDB" id="194307at2157"/>
<dbReference type="PANTHER" id="PTHR30290">
    <property type="entry name" value="PERIPLASMIC BINDING COMPONENT OF ABC TRANSPORTER"/>
    <property type="match status" value="1"/>
</dbReference>
<dbReference type="GO" id="GO:0042597">
    <property type="term" value="C:periplasmic space"/>
    <property type="evidence" value="ECO:0007669"/>
    <property type="project" value="UniProtKB-ARBA"/>
</dbReference>
<dbReference type="STRING" id="523849.OCC_03908"/>
<dbReference type="InterPro" id="IPR000914">
    <property type="entry name" value="SBP_5_dom"/>
</dbReference>
<evidence type="ECO:0000313" key="5">
    <source>
        <dbReference type="EMBL" id="EHR78166.1"/>
    </source>
</evidence>
<sequence length="540" mass="61518">MKKVAISIFLMSLVILGVIASGCIGGETTSTVQSSKETPSSTETESQVSNVVIYGYESEMITLDPSIEFSNSIIMLANLYECLVKYTDKGLEPWLATSWEHNENGTEWVFHLRKGVKFHSGNEMTAKDVKWSIERTIRMGMGPAFIWDPIESIEIIDDYTVKFKLKYPANLPLIASSAYGAYIMDSAFLSKIGDDKAITEYLNQGHDAGTGPYAIVKYDPKTEVVFKKFDEYWGGWEKDQFDTAIIKIVPDPALREQMVTSGEVHIAKNLPLDDIPQLQQNPNIVLHEEPSFRVLYGMLNTKKEPLNNKLVRKALSYAVPYKDIVDYVLGGHGYIAKGPIPKGIMGYFEDLPTYTYDIEKAKQLLTEAGYPNGGFKLLLTYTQGDEAEGKVAEVLKAEWQKLGIEVEIRPMNWEQQWALARSDPQNAQDILLFYWWPTYPTPYDYLFNMFHCENETLFNLCYYCNPEFDNLIDQAVVLEASNPQKAEQLYKQAIELLIDDAPAIFFYSPNYIYAVHKSIKGFKAYPAYPEVVFFYELRKI</sequence>
<evidence type="ECO:0000256" key="2">
    <source>
        <dbReference type="ARBA" id="ARBA00022448"/>
    </source>
</evidence>
<name>H3ZPD1_THELN</name>